<evidence type="ECO:0000313" key="2">
    <source>
        <dbReference type="Proteomes" id="UP000790377"/>
    </source>
</evidence>
<name>A0ACB8AUV6_9AGAM</name>
<organism evidence="1 2">
    <name type="scientific">Hygrophoropsis aurantiaca</name>
    <dbReference type="NCBI Taxonomy" id="72124"/>
    <lineage>
        <taxon>Eukaryota</taxon>
        <taxon>Fungi</taxon>
        <taxon>Dikarya</taxon>
        <taxon>Basidiomycota</taxon>
        <taxon>Agaricomycotina</taxon>
        <taxon>Agaricomycetes</taxon>
        <taxon>Agaricomycetidae</taxon>
        <taxon>Boletales</taxon>
        <taxon>Coniophorineae</taxon>
        <taxon>Hygrophoropsidaceae</taxon>
        <taxon>Hygrophoropsis</taxon>
    </lineage>
</organism>
<evidence type="ECO:0000313" key="1">
    <source>
        <dbReference type="EMBL" id="KAH7916808.1"/>
    </source>
</evidence>
<reference evidence="1" key="1">
    <citation type="journal article" date="2021" name="New Phytol.">
        <title>Evolutionary innovations through gain and loss of genes in the ectomycorrhizal Boletales.</title>
        <authorList>
            <person name="Wu G."/>
            <person name="Miyauchi S."/>
            <person name="Morin E."/>
            <person name="Kuo A."/>
            <person name="Drula E."/>
            <person name="Varga T."/>
            <person name="Kohler A."/>
            <person name="Feng B."/>
            <person name="Cao Y."/>
            <person name="Lipzen A."/>
            <person name="Daum C."/>
            <person name="Hundley H."/>
            <person name="Pangilinan J."/>
            <person name="Johnson J."/>
            <person name="Barry K."/>
            <person name="LaButti K."/>
            <person name="Ng V."/>
            <person name="Ahrendt S."/>
            <person name="Min B."/>
            <person name="Choi I.G."/>
            <person name="Park H."/>
            <person name="Plett J.M."/>
            <person name="Magnuson J."/>
            <person name="Spatafora J.W."/>
            <person name="Nagy L.G."/>
            <person name="Henrissat B."/>
            <person name="Grigoriev I.V."/>
            <person name="Yang Z.L."/>
            <person name="Xu J."/>
            <person name="Martin F.M."/>
        </authorList>
    </citation>
    <scope>NUCLEOTIDE SEQUENCE</scope>
    <source>
        <strain evidence="1">ATCC 28755</strain>
    </source>
</reference>
<protein>
    <submittedName>
        <fullName evidence="1">Uncharacterized protein</fullName>
    </submittedName>
</protein>
<accession>A0ACB8AUV6</accession>
<keyword evidence="2" id="KW-1185">Reference proteome</keyword>
<dbReference type="Proteomes" id="UP000790377">
    <property type="component" value="Unassembled WGS sequence"/>
</dbReference>
<dbReference type="EMBL" id="MU267589">
    <property type="protein sequence ID" value="KAH7916808.1"/>
    <property type="molecule type" value="Genomic_DNA"/>
</dbReference>
<gene>
    <name evidence="1" type="ORF">BJ138DRAFT_15104</name>
</gene>
<proteinExistence type="predicted"/>
<comment type="caution">
    <text evidence="1">The sequence shown here is derived from an EMBL/GenBank/DDBJ whole genome shotgun (WGS) entry which is preliminary data.</text>
</comment>
<sequence>MGLSFRTFRKIWMGVIALISIICILLSFHLWALGFCRNNSFGALIAIPTGAFLGALWTICRKKFFSPQRVSVEATFVFSLLPFEILLGLFSLEVEVPHTNSAYASLQCLQSLIWINSSLASAYAVSIILLAIFTQFAFDQDIWSRDIDSSPSPFPFPVLIAYAFPCTARYTLAPAECQLHQLTPESSLPAHCLPGCTCSRKLTVSQPELEEGSINAVSLAGGSNHLGASATYLSGSTSNFAESTSQLGSSPSLFTSSSGHIGGSARSLVPIRVPTAMDRRNPIVVTLQPHRELYREPRNSAMF</sequence>